<proteinExistence type="predicted"/>
<dbReference type="SMART" id="SM00530">
    <property type="entry name" value="HTH_XRE"/>
    <property type="match status" value="1"/>
</dbReference>
<dbReference type="Proteomes" id="UP000245702">
    <property type="component" value="Unassembled WGS sequence"/>
</dbReference>
<evidence type="ECO:0000313" key="3">
    <source>
        <dbReference type="Proteomes" id="UP000245702"/>
    </source>
</evidence>
<dbReference type="EMBL" id="FCOW01000008">
    <property type="protein sequence ID" value="CVK19189.1"/>
    <property type="molecule type" value="Genomic_DNA"/>
</dbReference>
<dbReference type="Gene3D" id="1.10.260.40">
    <property type="entry name" value="lambda repressor-like DNA-binding domains"/>
    <property type="match status" value="1"/>
</dbReference>
<comment type="caution">
    <text evidence="2">The sequence shown here is derived from an EMBL/GenBank/DDBJ whole genome shotgun (WGS) entry which is preliminary data.</text>
</comment>
<gene>
    <name evidence="2" type="ORF">SSPH_01838</name>
</gene>
<dbReference type="Pfam" id="PF01381">
    <property type="entry name" value="HTH_3"/>
    <property type="match status" value="1"/>
</dbReference>
<accession>A0ABP2C718</accession>
<keyword evidence="3" id="KW-1185">Reference proteome</keyword>
<feature type="domain" description="HTH cro/C1-type" evidence="1">
    <location>
        <begin position="17"/>
        <end position="62"/>
    </location>
</feature>
<evidence type="ECO:0000313" key="2">
    <source>
        <dbReference type="EMBL" id="CVK19189.1"/>
    </source>
</evidence>
<dbReference type="InterPro" id="IPR010982">
    <property type="entry name" value="Lambda_DNA-bd_dom_sf"/>
</dbReference>
<dbReference type="RefSeq" id="WP_198930932.1">
    <property type="nucleotide sequence ID" value="NZ_CP146991.1"/>
</dbReference>
<dbReference type="CDD" id="cd00093">
    <property type="entry name" value="HTH_XRE"/>
    <property type="match status" value="1"/>
</dbReference>
<organism evidence="2 3">
    <name type="scientific">Sporomusa sphaeroides DSM 2875</name>
    <dbReference type="NCBI Taxonomy" id="1337886"/>
    <lineage>
        <taxon>Bacteria</taxon>
        <taxon>Bacillati</taxon>
        <taxon>Bacillota</taxon>
        <taxon>Negativicutes</taxon>
        <taxon>Selenomonadales</taxon>
        <taxon>Sporomusaceae</taxon>
        <taxon>Sporomusa</taxon>
    </lineage>
</organism>
<sequence>MNLSVSKLLLAMANACITVTELAEQSGLSRPALTKFTTGKTNPKPATIGKIAKALNVRVEDLIEG</sequence>
<dbReference type="PROSITE" id="PS50943">
    <property type="entry name" value="HTH_CROC1"/>
    <property type="match status" value="1"/>
</dbReference>
<dbReference type="InterPro" id="IPR001387">
    <property type="entry name" value="Cro/C1-type_HTH"/>
</dbReference>
<evidence type="ECO:0000259" key="1">
    <source>
        <dbReference type="PROSITE" id="PS50943"/>
    </source>
</evidence>
<protein>
    <submittedName>
        <fullName evidence="2">Helix-turn-helix protein</fullName>
    </submittedName>
</protein>
<name>A0ABP2C718_9FIRM</name>
<reference evidence="2 3" key="1">
    <citation type="submission" date="2016-01" db="EMBL/GenBank/DDBJ databases">
        <authorList>
            <person name="Brown R."/>
        </authorList>
    </citation>
    <scope>NUCLEOTIDE SEQUENCE [LARGE SCALE GENOMIC DNA]</scope>
    <source>
        <strain evidence="2">Sporomusa sphaeroides DSM 2875</strain>
    </source>
</reference>
<dbReference type="SUPFAM" id="SSF47413">
    <property type="entry name" value="lambda repressor-like DNA-binding domains"/>
    <property type="match status" value="1"/>
</dbReference>